<reference evidence="1" key="1">
    <citation type="journal article" date="2012" name="PLoS Genet.">
        <title>Comparative analysis of the genomes of two field isolates of the rice blast fungus Magnaporthe oryzae.</title>
        <authorList>
            <person name="Xue M."/>
            <person name="Yang J."/>
            <person name="Li Z."/>
            <person name="Hu S."/>
            <person name="Yao N."/>
            <person name="Dean R.A."/>
            <person name="Zhao W."/>
            <person name="Shen M."/>
            <person name="Zhang H."/>
            <person name="Li C."/>
            <person name="Liu L."/>
            <person name="Cao L."/>
            <person name="Xu X."/>
            <person name="Xing Y."/>
            <person name="Hsiang T."/>
            <person name="Zhang Z."/>
            <person name="Xu J.R."/>
            <person name="Peng Y.L."/>
        </authorList>
    </citation>
    <scope>NUCLEOTIDE SEQUENCE</scope>
    <source>
        <strain evidence="1">Y34</strain>
    </source>
</reference>
<dbReference type="AlphaFoldDB" id="A0AA97P3U3"/>
<gene>
    <name evidence="1" type="ORF">OOU_Y34scaffold00277g1</name>
</gene>
<name>A0AA97P3U3_PYRO3</name>
<dbReference type="Proteomes" id="UP000011086">
    <property type="component" value="Unassembled WGS sequence"/>
</dbReference>
<protein>
    <submittedName>
        <fullName evidence="1">Uncharacterized protein</fullName>
    </submittedName>
</protein>
<dbReference type="EMBL" id="JH793180">
    <property type="protein sequence ID" value="ELQ41463.1"/>
    <property type="molecule type" value="Genomic_DNA"/>
</dbReference>
<proteinExistence type="predicted"/>
<accession>A0AA97P3U3</accession>
<evidence type="ECO:0000313" key="1">
    <source>
        <dbReference type="EMBL" id="ELQ41463.1"/>
    </source>
</evidence>
<organism evidence="1">
    <name type="scientific">Pyricularia oryzae (strain Y34)</name>
    <name type="common">Rice blast fungus</name>
    <name type="synonym">Magnaporthe oryzae</name>
    <dbReference type="NCBI Taxonomy" id="1143189"/>
    <lineage>
        <taxon>Eukaryota</taxon>
        <taxon>Fungi</taxon>
        <taxon>Dikarya</taxon>
        <taxon>Ascomycota</taxon>
        <taxon>Pezizomycotina</taxon>
        <taxon>Sordariomycetes</taxon>
        <taxon>Sordariomycetidae</taxon>
        <taxon>Magnaporthales</taxon>
        <taxon>Pyriculariaceae</taxon>
        <taxon>Pyricularia</taxon>
    </lineage>
</organism>
<sequence>MIEFSPGFLEQWVVRSNFPRTGEIAKSKIMFAS</sequence>